<dbReference type="EMBL" id="JBEPFB010000001">
    <property type="protein sequence ID" value="MER7371523.1"/>
    <property type="molecule type" value="Genomic_DNA"/>
</dbReference>
<comment type="caution">
    <text evidence="1">The sequence shown here is derived from an EMBL/GenBank/DDBJ whole genome shotgun (WGS) entry which is preliminary data.</text>
</comment>
<evidence type="ECO:0008006" key="3">
    <source>
        <dbReference type="Google" id="ProtNLM"/>
    </source>
</evidence>
<name>A0ABV1XJ86_9ACTN</name>
<evidence type="ECO:0000313" key="2">
    <source>
        <dbReference type="Proteomes" id="UP001486207"/>
    </source>
</evidence>
<dbReference type="RefSeq" id="WP_190068747.1">
    <property type="nucleotide sequence ID" value="NZ_BNBM01000002.1"/>
</dbReference>
<organism evidence="1 2">
    <name type="scientific">Streptomyces lanatus</name>
    <dbReference type="NCBI Taxonomy" id="66900"/>
    <lineage>
        <taxon>Bacteria</taxon>
        <taxon>Bacillati</taxon>
        <taxon>Actinomycetota</taxon>
        <taxon>Actinomycetes</taxon>
        <taxon>Kitasatosporales</taxon>
        <taxon>Streptomycetaceae</taxon>
        <taxon>Streptomyces</taxon>
    </lineage>
</organism>
<proteinExistence type="predicted"/>
<accession>A0ABV1XJ86</accession>
<evidence type="ECO:0000313" key="1">
    <source>
        <dbReference type="EMBL" id="MER7371523.1"/>
    </source>
</evidence>
<dbReference type="Proteomes" id="UP001486207">
    <property type="component" value="Unassembled WGS sequence"/>
</dbReference>
<reference evidence="1 2" key="1">
    <citation type="submission" date="2024-06" db="EMBL/GenBank/DDBJ databases">
        <title>The Natural Products Discovery Center: Release of the First 8490 Sequenced Strains for Exploring Actinobacteria Biosynthetic Diversity.</title>
        <authorList>
            <person name="Kalkreuter E."/>
            <person name="Kautsar S.A."/>
            <person name="Yang D."/>
            <person name="Bader C.D."/>
            <person name="Teijaro C.N."/>
            <person name="Fluegel L."/>
            <person name="Davis C.M."/>
            <person name="Simpson J.R."/>
            <person name="Lauterbach L."/>
            <person name="Steele A.D."/>
            <person name="Gui C."/>
            <person name="Meng S."/>
            <person name="Li G."/>
            <person name="Viehrig K."/>
            <person name="Ye F."/>
            <person name="Su P."/>
            <person name="Kiefer A.F."/>
            <person name="Nichols A."/>
            <person name="Cepeda A.J."/>
            <person name="Yan W."/>
            <person name="Fan B."/>
            <person name="Jiang Y."/>
            <person name="Adhikari A."/>
            <person name="Zheng C.-J."/>
            <person name="Schuster L."/>
            <person name="Cowan T.M."/>
            <person name="Smanski M.J."/>
            <person name="Chevrette M.G."/>
            <person name="De Carvalho L.P.S."/>
            <person name="Shen B."/>
        </authorList>
    </citation>
    <scope>NUCLEOTIDE SEQUENCE [LARGE SCALE GENOMIC DNA]</scope>
    <source>
        <strain evidence="1 2">NPDC000155</strain>
    </source>
</reference>
<sequence>MGFELLAALAPGVVAVLGWVLTPRVGRSNFCDVLLELARGHARKGLEREHRRTIRLLLHSGRTTGGDQNSCS</sequence>
<keyword evidence="2" id="KW-1185">Reference proteome</keyword>
<gene>
    <name evidence="1" type="ORF">ABT384_02515</name>
</gene>
<protein>
    <recommendedName>
        <fullName evidence="3">Secreted protein</fullName>
    </recommendedName>
</protein>